<evidence type="ECO:0000313" key="1">
    <source>
        <dbReference type="EMBL" id="KII73659.1"/>
    </source>
</evidence>
<dbReference type="EMBL" id="JWZT01000735">
    <property type="protein sequence ID" value="KII73659.1"/>
    <property type="molecule type" value="Genomic_DNA"/>
</dbReference>
<gene>
    <name evidence="1" type="ORF">RF11_12486</name>
</gene>
<proteinExistence type="predicted"/>
<sequence>MGIYLEYCCMEITRHRPAEHEIICPQNICANGSWPEKIYHKLTPGTTEYEQYGSSIPNFDTSMHQSPGKPSMSYIEGIEFVLLTTIGMKRKKKQDNNVFRGTEDTGNPSNVTIACEFWVNKYVVREYVDLLNEWESEKFQNNLQQTYDLVQGYRDLEKSIF</sequence>
<protein>
    <submittedName>
        <fullName evidence="1">Uncharacterized protein</fullName>
    </submittedName>
</protein>
<reference evidence="1 2" key="1">
    <citation type="journal article" date="2014" name="Genome Biol. Evol.">
        <title>The genome of the myxosporean Thelohanellus kitauei shows adaptations to nutrient acquisition within its fish host.</title>
        <authorList>
            <person name="Yang Y."/>
            <person name="Xiong J."/>
            <person name="Zhou Z."/>
            <person name="Huo F."/>
            <person name="Miao W."/>
            <person name="Ran C."/>
            <person name="Liu Y."/>
            <person name="Zhang J."/>
            <person name="Feng J."/>
            <person name="Wang M."/>
            <person name="Wang M."/>
            <person name="Wang L."/>
            <person name="Yao B."/>
        </authorList>
    </citation>
    <scope>NUCLEOTIDE SEQUENCE [LARGE SCALE GENOMIC DNA]</scope>
    <source>
        <strain evidence="1">Wuqing</strain>
    </source>
</reference>
<dbReference type="AlphaFoldDB" id="A0A0C2J782"/>
<keyword evidence="2" id="KW-1185">Reference proteome</keyword>
<dbReference type="Proteomes" id="UP000031668">
    <property type="component" value="Unassembled WGS sequence"/>
</dbReference>
<organism evidence="1 2">
    <name type="scientific">Thelohanellus kitauei</name>
    <name type="common">Myxosporean</name>
    <dbReference type="NCBI Taxonomy" id="669202"/>
    <lineage>
        <taxon>Eukaryota</taxon>
        <taxon>Metazoa</taxon>
        <taxon>Cnidaria</taxon>
        <taxon>Myxozoa</taxon>
        <taxon>Myxosporea</taxon>
        <taxon>Bivalvulida</taxon>
        <taxon>Platysporina</taxon>
        <taxon>Myxobolidae</taxon>
        <taxon>Thelohanellus</taxon>
    </lineage>
</organism>
<evidence type="ECO:0000313" key="2">
    <source>
        <dbReference type="Proteomes" id="UP000031668"/>
    </source>
</evidence>
<accession>A0A0C2J782</accession>
<comment type="caution">
    <text evidence="1">The sequence shown here is derived from an EMBL/GenBank/DDBJ whole genome shotgun (WGS) entry which is preliminary data.</text>
</comment>
<name>A0A0C2J782_THEKT</name>